<dbReference type="GO" id="GO:0016485">
    <property type="term" value="P:protein processing"/>
    <property type="evidence" value="ECO:0007669"/>
    <property type="project" value="InterPro"/>
</dbReference>
<dbReference type="InterPro" id="IPR009003">
    <property type="entry name" value="Peptidase_S1_PA"/>
</dbReference>
<dbReference type="GO" id="GO:0031998">
    <property type="term" value="P:regulation of fatty acid beta-oxidation"/>
    <property type="evidence" value="ECO:0007669"/>
    <property type="project" value="TreeGrafter"/>
</dbReference>
<dbReference type="SUPFAM" id="SSF50494">
    <property type="entry name" value="Trypsin-like serine proteases"/>
    <property type="match status" value="2"/>
</dbReference>
<keyword evidence="1" id="KW-0576">Peroxisome</keyword>
<keyword evidence="1" id="KW-0720">Serine protease</keyword>
<evidence type="ECO:0000313" key="4">
    <source>
        <dbReference type="EMBL" id="CAD7459509.1"/>
    </source>
</evidence>
<dbReference type="InterPro" id="IPR039245">
    <property type="entry name" value="TYSND1/DEG15"/>
</dbReference>
<proteinExistence type="inferred from homology"/>
<evidence type="ECO:0000256" key="3">
    <source>
        <dbReference type="SAM" id="SignalP"/>
    </source>
</evidence>
<feature type="region of interest" description="Disordered" evidence="2">
    <location>
        <begin position="481"/>
        <end position="502"/>
    </location>
</feature>
<keyword evidence="1" id="KW-0378">Hydrolase</keyword>
<dbReference type="PANTHER" id="PTHR21004">
    <property type="entry name" value="SERINE PROTEASE-RELATED"/>
    <property type="match status" value="1"/>
</dbReference>
<feature type="chain" id="PRO_5030690243" description="Peroxisomal leader peptide-processing protease" evidence="3">
    <location>
        <begin position="36"/>
        <end position="581"/>
    </location>
</feature>
<keyword evidence="3" id="KW-0732">Signal</keyword>
<accession>A0A7R9NX46</accession>
<dbReference type="EC" id="3.4.21.-" evidence="1"/>
<reference evidence="4" key="1">
    <citation type="submission" date="2020-11" db="EMBL/GenBank/DDBJ databases">
        <authorList>
            <person name="Tran Van P."/>
        </authorList>
    </citation>
    <scope>NUCLEOTIDE SEQUENCE</scope>
</reference>
<dbReference type="EMBL" id="OE002919">
    <property type="protein sequence ID" value="CAD7459509.1"/>
    <property type="molecule type" value="Genomic_DNA"/>
</dbReference>
<feature type="signal peptide" evidence="3">
    <location>
        <begin position="1"/>
        <end position="35"/>
    </location>
</feature>
<keyword evidence="1" id="KW-0645">Protease</keyword>
<protein>
    <recommendedName>
        <fullName evidence="1">Peroxisomal leader peptide-processing protease</fullName>
        <ecNumber evidence="1">3.4.21.-</ecNumber>
    </recommendedName>
</protein>
<comment type="similarity">
    <text evidence="1">Belongs to the peptidase S1B family.</text>
</comment>
<dbReference type="GO" id="GO:0004252">
    <property type="term" value="F:serine-type endopeptidase activity"/>
    <property type="evidence" value="ECO:0007669"/>
    <property type="project" value="InterPro"/>
</dbReference>
<comment type="PTM">
    <text evidence="1">The full-lengh TYSND1 is the active the proteolytic processing of PTS1- and PTS2-proteins and in self-cleavage, and intermolecular self-cleavage of TYSND1 down-regulates its protease activity.</text>
</comment>
<dbReference type="Gene3D" id="2.40.10.10">
    <property type="entry name" value="Trypsin-like serine proteases"/>
    <property type="match status" value="2"/>
</dbReference>
<comment type="subcellular location">
    <subcellularLocation>
        <location evidence="1">Peroxisome</location>
    </subcellularLocation>
</comment>
<dbReference type="GO" id="GO:0005777">
    <property type="term" value="C:peroxisome"/>
    <property type="evidence" value="ECO:0007669"/>
    <property type="project" value="UniProtKB-SubCell"/>
</dbReference>
<dbReference type="InterPro" id="IPR043504">
    <property type="entry name" value="Peptidase_S1_PA_chymotrypsin"/>
</dbReference>
<sequence length="581" mass="63764">MVELKMETSQDGAGRNGNQSKMALLLTMLWLCVLAIDDAVVVVRCGHGWGSGVVVDSESGTIITCSHAVASVSVPPQGEMTRSKASTSPVSVHWKGKTLDARLVFRTRDGVAFDVAVLDVGPNSGLREVSFDKDPPHKGSCRQPSPDWPLHYARKCWHRTCDLLKNVAPRVNTRFLNVDRVHEWVLSKWRGGGRGTNFRTSRVKQSQRWIVTLSEARLTSFRLTHPENPALWVAMEVYARATVHHSHQQTTPLNDLLCVVAGGRTGDQVVAAGFPLFSERDLPYLLPTITRGVVSHVAGGGSAILHTTCCVQSGASGGAVLRLGDGLPLRLVALVACNIQEQGSGALFPHVNLAVPATVMAAPLAGYRATRVAFIVTDKRVHFQFVVRLPRHALLELVKMVNGLAMDWSNLGEELSPLPYWQPLRDKKIPELYVLIWIRSDDTGGYQTVLRRIVSPDDTQRYVDTHLLKLFSRRPAVSSATNRLPHVTSRPKLNRETSASRPPASDKVLICHFVAKATFYGVRDLYQSSPVAMTFHGVRDLHQSSPVAMTFTWSEGSIPIESGSHDVSSLAPWAFAQSAQI</sequence>
<dbReference type="PANTHER" id="PTHR21004:SF0">
    <property type="entry name" value="PEROXISOMAL LEADER PEPTIDE-PROCESSING PROTEASE"/>
    <property type="match status" value="1"/>
</dbReference>
<comment type="function">
    <text evidence="1">Peroxisomal protease that mediates both the removal of the leader peptide from proteins containing a PTS2 target sequence and processes several PTS1-containing proteins. Catalyzes the processing of PTS1-proteins involved in the peroxisomal beta-oxidation of fatty acids.</text>
</comment>
<evidence type="ECO:0000256" key="2">
    <source>
        <dbReference type="SAM" id="MobiDB-lite"/>
    </source>
</evidence>
<gene>
    <name evidence="4" type="ORF">TTEB3V08_LOCUS7461</name>
</gene>
<name>A0A7R9NX46_9NEOP</name>
<dbReference type="Pfam" id="PF13365">
    <property type="entry name" value="Trypsin_2"/>
    <property type="match status" value="1"/>
</dbReference>
<organism evidence="4">
    <name type="scientific">Timema tahoe</name>
    <dbReference type="NCBI Taxonomy" id="61484"/>
    <lineage>
        <taxon>Eukaryota</taxon>
        <taxon>Metazoa</taxon>
        <taxon>Ecdysozoa</taxon>
        <taxon>Arthropoda</taxon>
        <taxon>Hexapoda</taxon>
        <taxon>Insecta</taxon>
        <taxon>Pterygota</taxon>
        <taxon>Neoptera</taxon>
        <taxon>Polyneoptera</taxon>
        <taxon>Phasmatodea</taxon>
        <taxon>Timematodea</taxon>
        <taxon>Timematoidea</taxon>
        <taxon>Timematidae</taxon>
        <taxon>Timema</taxon>
    </lineage>
</organism>
<dbReference type="AlphaFoldDB" id="A0A7R9NX46"/>
<evidence type="ECO:0000256" key="1">
    <source>
        <dbReference type="PIRNR" id="PIRNR037989"/>
    </source>
</evidence>